<dbReference type="EnsemblMetazoa" id="OVOC12721.1">
    <property type="protein sequence ID" value="OVOC12721.1"/>
    <property type="gene ID" value="WBGene00249530"/>
</dbReference>
<reference evidence="1" key="2">
    <citation type="submission" date="2018-02" db="UniProtKB">
        <authorList>
            <consortium name="EnsemblMetazoa"/>
        </authorList>
    </citation>
    <scope>IDENTIFICATION</scope>
</reference>
<protein>
    <submittedName>
        <fullName evidence="1">Uncharacterized protein</fullName>
    </submittedName>
</protein>
<sequence length="82" mass="9412">MLPIMTADFDAVMGSNNSGITEKQTSPYGGRLKRGTDRYGPYEHQYPRAGATGQKEMLRNWWQHISLLLLPMSMSWMKSILY</sequence>
<accession>A0A2K6VNZ2</accession>
<dbReference type="AlphaFoldDB" id="A0A2K6VNZ2"/>
<dbReference type="EnsemblMetazoa" id="OVOC12721.2">
    <property type="protein sequence ID" value="OVOC12721.2"/>
    <property type="gene ID" value="WBGene00249530"/>
</dbReference>
<keyword evidence="2" id="KW-1185">Reference proteome</keyword>
<evidence type="ECO:0000313" key="1">
    <source>
        <dbReference type="EnsemblMetazoa" id="OVOC12721.2"/>
    </source>
</evidence>
<name>A0A2K6VNZ2_ONCVO</name>
<dbReference type="EMBL" id="CMVM020000647">
    <property type="status" value="NOT_ANNOTATED_CDS"/>
    <property type="molecule type" value="Genomic_DNA"/>
</dbReference>
<proteinExistence type="predicted"/>
<dbReference type="Proteomes" id="UP000024404">
    <property type="component" value="Unassembled WGS sequence"/>
</dbReference>
<reference evidence="2" key="1">
    <citation type="submission" date="2013-10" db="EMBL/GenBank/DDBJ databases">
        <title>Genome sequencing of Onchocerca volvulus.</title>
        <authorList>
            <person name="Cotton J."/>
            <person name="Tsai J."/>
            <person name="Stanley E."/>
            <person name="Tracey A."/>
            <person name="Holroyd N."/>
            <person name="Lustigman S."/>
            <person name="Berriman M."/>
        </authorList>
    </citation>
    <scope>NUCLEOTIDE SEQUENCE</scope>
</reference>
<evidence type="ECO:0000313" key="2">
    <source>
        <dbReference type="Proteomes" id="UP000024404"/>
    </source>
</evidence>
<organism evidence="1 2">
    <name type="scientific">Onchocerca volvulus</name>
    <dbReference type="NCBI Taxonomy" id="6282"/>
    <lineage>
        <taxon>Eukaryota</taxon>
        <taxon>Metazoa</taxon>
        <taxon>Ecdysozoa</taxon>
        <taxon>Nematoda</taxon>
        <taxon>Chromadorea</taxon>
        <taxon>Rhabditida</taxon>
        <taxon>Spirurina</taxon>
        <taxon>Spiruromorpha</taxon>
        <taxon>Filarioidea</taxon>
        <taxon>Onchocercidae</taxon>
        <taxon>Onchocerca</taxon>
    </lineage>
</organism>